<feature type="region of interest" description="Disordered" evidence="1">
    <location>
        <begin position="28"/>
        <end position="47"/>
    </location>
</feature>
<gene>
    <name evidence="2" type="ORF">NDU88_000989</name>
</gene>
<proteinExistence type="predicted"/>
<sequence length="125" mass="13811">METATCSSMEVPTLRLLITDAAFRAREVEGPPAKVPRPNPDDGIEDPATIATMKTEEIEHVQCLVEKLALTTSHRQGQQTCLQAGDEQRNAFISAAHEERRAGNRNMDNRFEASKYGHTVVGHVL</sequence>
<keyword evidence="3" id="KW-1185">Reference proteome</keyword>
<reference evidence="2" key="1">
    <citation type="journal article" date="2022" name="bioRxiv">
        <title>Sequencing and chromosome-scale assembly of the giantPleurodeles waltlgenome.</title>
        <authorList>
            <person name="Brown T."/>
            <person name="Elewa A."/>
            <person name="Iarovenko S."/>
            <person name="Subramanian E."/>
            <person name="Araus A.J."/>
            <person name="Petzold A."/>
            <person name="Susuki M."/>
            <person name="Suzuki K.-i.T."/>
            <person name="Hayashi T."/>
            <person name="Toyoda A."/>
            <person name="Oliveira C."/>
            <person name="Osipova E."/>
            <person name="Leigh N.D."/>
            <person name="Simon A."/>
            <person name="Yun M.H."/>
        </authorList>
    </citation>
    <scope>NUCLEOTIDE SEQUENCE</scope>
    <source>
        <strain evidence="2">20211129_DDA</strain>
        <tissue evidence="2">Liver</tissue>
    </source>
</reference>
<accession>A0AAV7L861</accession>
<protein>
    <submittedName>
        <fullName evidence="2">Uncharacterized protein</fullName>
    </submittedName>
</protein>
<comment type="caution">
    <text evidence="2">The sequence shown here is derived from an EMBL/GenBank/DDBJ whole genome shotgun (WGS) entry which is preliminary data.</text>
</comment>
<evidence type="ECO:0000313" key="2">
    <source>
        <dbReference type="EMBL" id="KAJ1087826.1"/>
    </source>
</evidence>
<dbReference type="EMBL" id="JANPWB010000015">
    <property type="protein sequence ID" value="KAJ1087826.1"/>
    <property type="molecule type" value="Genomic_DNA"/>
</dbReference>
<dbReference type="AlphaFoldDB" id="A0AAV7L861"/>
<organism evidence="2 3">
    <name type="scientific">Pleurodeles waltl</name>
    <name type="common">Iberian ribbed newt</name>
    <dbReference type="NCBI Taxonomy" id="8319"/>
    <lineage>
        <taxon>Eukaryota</taxon>
        <taxon>Metazoa</taxon>
        <taxon>Chordata</taxon>
        <taxon>Craniata</taxon>
        <taxon>Vertebrata</taxon>
        <taxon>Euteleostomi</taxon>
        <taxon>Amphibia</taxon>
        <taxon>Batrachia</taxon>
        <taxon>Caudata</taxon>
        <taxon>Salamandroidea</taxon>
        <taxon>Salamandridae</taxon>
        <taxon>Pleurodelinae</taxon>
        <taxon>Pleurodeles</taxon>
    </lineage>
</organism>
<name>A0AAV7L861_PLEWA</name>
<evidence type="ECO:0000313" key="3">
    <source>
        <dbReference type="Proteomes" id="UP001066276"/>
    </source>
</evidence>
<dbReference type="Proteomes" id="UP001066276">
    <property type="component" value="Chromosome 11"/>
</dbReference>
<evidence type="ECO:0000256" key="1">
    <source>
        <dbReference type="SAM" id="MobiDB-lite"/>
    </source>
</evidence>